<evidence type="ECO:0000313" key="3">
    <source>
        <dbReference type="EMBL" id="PKH42166.1"/>
    </source>
</evidence>
<dbReference type="Pfam" id="PF01648">
    <property type="entry name" value="ACPS"/>
    <property type="match status" value="1"/>
</dbReference>
<dbReference type="Gene3D" id="3.90.470.20">
    <property type="entry name" value="4'-phosphopantetheinyl transferase domain"/>
    <property type="match status" value="1"/>
</dbReference>
<evidence type="ECO:0000313" key="6">
    <source>
        <dbReference type="Proteomes" id="UP000233565"/>
    </source>
</evidence>
<dbReference type="Proteomes" id="UP000199113">
    <property type="component" value="Unassembled WGS sequence"/>
</dbReference>
<reference evidence="4" key="1">
    <citation type="submission" date="2016-10" db="EMBL/GenBank/DDBJ databases">
        <authorList>
            <person name="de Groot N.N."/>
        </authorList>
    </citation>
    <scope>NUCLEOTIDE SEQUENCE [LARGE SCALE GENOMIC DNA]</scope>
    <source>
        <strain evidence="4">CGMCC 1.10697</strain>
    </source>
</reference>
<evidence type="ECO:0000259" key="2">
    <source>
        <dbReference type="Pfam" id="PF01648"/>
    </source>
</evidence>
<dbReference type="GO" id="GO:0008897">
    <property type="term" value="F:holo-[acyl-carrier-protein] synthase activity"/>
    <property type="evidence" value="ECO:0007669"/>
    <property type="project" value="InterPro"/>
</dbReference>
<evidence type="ECO:0000313" key="4">
    <source>
        <dbReference type="EMBL" id="SFB31939.1"/>
    </source>
</evidence>
<dbReference type="InterPro" id="IPR008278">
    <property type="entry name" value="4-PPantetheinyl_Trfase_dom"/>
</dbReference>
<keyword evidence="6" id="KW-1185">Reference proteome</keyword>
<dbReference type="GO" id="GO:0000287">
    <property type="term" value="F:magnesium ion binding"/>
    <property type="evidence" value="ECO:0007669"/>
    <property type="project" value="InterPro"/>
</dbReference>
<evidence type="ECO:0000256" key="1">
    <source>
        <dbReference type="ARBA" id="ARBA00022679"/>
    </source>
</evidence>
<sequence length="134" mass="14049">MTTGRLCPRCGSSSHGRPWLRVDGRDHHVSLSRSGPHLVTVISAEPVGVDVESVAAVANRWDPALVLADGERAGTDEDRGRTWARKEAVLKRRGTGLATPMVDVLLAAESWRDLPGPPGYVVAVSPAGPGAGAP</sequence>
<dbReference type="RefSeq" id="WP_091199730.1">
    <property type="nucleotide sequence ID" value="NZ_FOKC01000007.1"/>
</dbReference>
<dbReference type="EMBL" id="PJBV01000013">
    <property type="protein sequence ID" value="PKH42166.1"/>
    <property type="molecule type" value="Genomic_DNA"/>
</dbReference>
<feature type="domain" description="4'-phosphopantetheinyl transferase" evidence="2">
    <location>
        <begin position="46"/>
        <end position="101"/>
    </location>
</feature>
<name>A0A1I1A1T4_9ACTN</name>
<dbReference type="STRING" id="748909.SAMN05192575_107141"/>
<organism evidence="4 5">
    <name type="scientific">Nocardioides alpinus</name>
    <dbReference type="NCBI Taxonomy" id="748909"/>
    <lineage>
        <taxon>Bacteria</taxon>
        <taxon>Bacillati</taxon>
        <taxon>Actinomycetota</taxon>
        <taxon>Actinomycetes</taxon>
        <taxon>Propionibacteriales</taxon>
        <taxon>Nocardioidaceae</taxon>
        <taxon>Nocardioides</taxon>
    </lineage>
</organism>
<reference evidence="3 6" key="2">
    <citation type="submission" date="2017-12" db="EMBL/GenBank/DDBJ databases">
        <title>Pharmacopeia of the Arctic Ocean.</title>
        <authorList>
            <person name="Collins E."/>
            <person name="Ducluzeau A.-L."/>
        </authorList>
    </citation>
    <scope>NUCLEOTIDE SEQUENCE [LARGE SCALE GENOMIC DNA]</scope>
    <source>
        <strain evidence="3 6">DSM 23325</strain>
    </source>
</reference>
<proteinExistence type="predicted"/>
<dbReference type="Proteomes" id="UP000233565">
    <property type="component" value="Unassembled WGS sequence"/>
</dbReference>
<dbReference type="SUPFAM" id="SSF56214">
    <property type="entry name" value="4'-phosphopantetheinyl transferase"/>
    <property type="match status" value="1"/>
</dbReference>
<keyword evidence="1 4" id="KW-0808">Transferase</keyword>
<dbReference type="AlphaFoldDB" id="A0A1I1A1T4"/>
<accession>A0A1I1A1T4</accession>
<dbReference type="InterPro" id="IPR037143">
    <property type="entry name" value="4-PPantetheinyl_Trfase_dom_sf"/>
</dbReference>
<protein>
    <submittedName>
        <fullName evidence="4">4'-phosphopantetheinyl transferase</fullName>
    </submittedName>
</protein>
<dbReference type="EMBL" id="FOKC01000007">
    <property type="protein sequence ID" value="SFB31939.1"/>
    <property type="molecule type" value="Genomic_DNA"/>
</dbReference>
<gene>
    <name evidence="3" type="ORF">CXG46_06730</name>
    <name evidence="4" type="ORF">SAMN05192575_107141</name>
</gene>
<evidence type="ECO:0000313" key="5">
    <source>
        <dbReference type="Proteomes" id="UP000199113"/>
    </source>
</evidence>